<dbReference type="RefSeq" id="XP_035828850.1">
    <property type="nucleotide sequence ID" value="XM_035972957.1"/>
</dbReference>
<evidence type="ECO:0000256" key="5">
    <source>
        <dbReference type="ARBA" id="ARBA00023136"/>
    </source>
</evidence>
<feature type="compositionally biased region" description="Basic and acidic residues" evidence="6">
    <location>
        <begin position="993"/>
        <end position="1003"/>
    </location>
</feature>
<accession>A0ABM1W2F7</accession>
<feature type="region of interest" description="Disordered" evidence="6">
    <location>
        <begin position="236"/>
        <end position="263"/>
    </location>
</feature>
<dbReference type="PANTHER" id="PTHR47535:SF1">
    <property type="entry name" value="NESPRIN-1"/>
    <property type="match status" value="1"/>
</dbReference>
<dbReference type="Proteomes" id="UP000694888">
    <property type="component" value="Unplaced"/>
</dbReference>
<evidence type="ECO:0000313" key="8">
    <source>
        <dbReference type="RefSeq" id="XP_035828850.1"/>
    </source>
</evidence>
<evidence type="ECO:0000313" key="7">
    <source>
        <dbReference type="Proteomes" id="UP000694888"/>
    </source>
</evidence>
<dbReference type="PANTHER" id="PTHR47535">
    <property type="entry name" value="MUSCLE-SPECIFIC PROTEIN 300 KDA, ISOFORM G"/>
    <property type="match status" value="1"/>
</dbReference>
<gene>
    <name evidence="8" type="primary">LOC101863781</name>
</gene>
<organism evidence="7 8">
    <name type="scientific">Aplysia californica</name>
    <name type="common">California sea hare</name>
    <dbReference type="NCBI Taxonomy" id="6500"/>
    <lineage>
        <taxon>Eukaryota</taxon>
        <taxon>Metazoa</taxon>
        <taxon>Spiralia</taxon>
        <taxon>Lophotrochozoa</taxon>
        <taxon>Mollusca</taxon>
        <taxon>Gastropoda</taxon>
        <taxon>Heterobranchia</taxon>
        <taxon>Euthyneura</taxon>
        <taxon>Tectipleura</taxon>
        <taxon>Aplysiida</taxon>
        <taxon>Aplysioidea</taxon>
        <taxon>Aplysiidae</taxon>
        <taxon>Aplysia</taxon>
    </lineage>
</organism>
<feature type="non-terminal residue" evidence="8">
    <location>
        <position position="1015"/>
    </location>
</feature>
<dbReference type="InterPro" id="IPR052403">
    <property type="entry name" value="LINC-complex_assoc"/>
</dbReference>
<feature type="region of interest" description="Disordered" evidence="6">
    <location>
        <begin position="455"/>
        <end position="508"/>
    </location>
</feature>
<sequence length="1015" mass="112884">MADQNDVSSLGVSLHSAEGLRQSLDSLKGSTSSFLSSAGSSFTWSTSENSTWPRSWRSPKSVFSRSSSLSRHGTCILHAGTEGAGVCPFDGVKYRKVAFSQSPSRTGGAALYGSHEIYSTAIDQTPWTLHGTQKESETSLLDAPSSGMNNQLDVFAQDCNSTADILESDPHGLNASFISSENNDSDDVAMRMSSAFQDTALSGDIWHFRASASTHRGDASLTSSVSSCRFDQSLHHHKQRPLLSSQRKFSRKDSKFRSTRATPLSRRTADSSFLLGDYASGVQGGINDTNSSYNSSCNSSYSNNGSEFYEEKASDFRRHLEEKYEQYKETYLATSSEQELRTLNAAIVNIRKWLRRRHETLKGFLDVTSSDSNKRSYTNEEVKKLIAEAKKQQEAVDTLLDRGERFLAHRANIVLEVDFENLVFLWNSYAEELRKLYEASFPNRRVKRSLISANACTEAEESSGPEEPKRRLKRIPSATEEANGDSRQRGSVSIGNSHLSSEESPQSQKDYFEIDQGTNSFVKQSSDSFGSDSHVSDISEKNSRGLCLADLETPDQHLTVDDLTCDKGDSVLVHSAEPLDNEIISLEVVNDPLSETDYNVSPLASCDGTFPEPPEGAMLTSHQASNPGYDMASQHPSSMEAVECEEGVRHQHGGNNGATMTAKTNNLTPLVVMPAMGGGDSDDNLSPCSMLTKDLVAATSEGSLRSDTDGLAPFDSPSLKVFDSPGLELPSEAKRRRMLLDTSSNTSTLSSRSESPLNSLDSSRSATPTGTLTRADRKGELWKAINSIDNFLMDKDIIEACKSTEKDLSNDDDDLAGTPNVSFTEFLQQYRELTDWLNQVHKVTQREVTSLSEKYLNQSYHEEMLERSPRREFLNNYSRHLLLRYPNMAAQISARMSRLNTQWTAVEQAIAPKHGRHDADTMLQDLECDLNTLRRWLNAIEARLLPLTIKADWTDSELEERLLQHQSLQRDIESHNKIVNAVLKLSERLETDSRTCAKDEEQQQQHQPQQQQQQQ</sequence>
<keyword evidence="2" id="KW-0812">Transmembrane</keyword>
<dbReference type="SUPFAM" id="SSF46966">
    <property type="entry name" value="Spectrin repeat"/>
    <property type="match status" value="1"/>
</dbReference>
<dbReference type="InterPro" id="IPR018159">
    <property type="entry name" value="Spectrin/alpha-actinin"/>
</dbReference>
<feature type="compositionally biased region" description="Low complexity" evidence="6">
    <location>
        <begin position="1004"/>
        <end position="1015"/>
    </location>
</feature>
<protein>
    <submittedName>
        <fullName evidence="8">Uncharacterized protein LOC101863781</fullName>
    </submittedName>
</protein>
<feature type="compositionally biased region" description="Polar residues" evidence="6">
    <location>
        <begin position="489"/>
        <end position="508"/>
    </location>
</feature>
<feature type="region of interest" description="Disordered" evidence="6">
    <location>
        <begin position="703"/>
        <end position="772"/>
    </location>
</feature>
<evidence type="ECO:0000256" key="1">
    <source>
        <dbReference type="ARBA" id="ARBA00004370"/>
    </source>
</evidence>
<evidence type="ECO:0000256" key="2">
    <source>
        <dbReference type="ARBA" id="ARBA00022692"/>
    </source>
</evidence>
<evidence type="ECO:0000256" key="3">
    <source>
        <dbReference type="ARBA" id="ARBA00022737"/>
    </source>
</evidence>
<keyword evidence="7" id="KW-1185">Reference proteome</keyword>
<keyword evidence="5" id="KW-0472">Membrane</keyword>
<keyword evidence="4" id="KW-1133">Transmembrane helix</keyword>
<dbReference type="CDD" id="cd00176">
    <property type="entry name" value="SPEC"/>
    <property type="match status" value="1"/>
</dbReference>
<dbReference type="Gene3D" id="1.20.58.60">
    <property type="match status" value="1"/>
</dbReference>
<evidence type="ECO:0000256" key="4">
    <source>
        <dbReference type="ARBA" id="ARBA00022989"/>
    </source>
</evidence>
<evidence type="ECO:0000256" key="6">
    <source>
        <dbReference type="SAM" id="MobiDB-lite"/>
    </source>
</evidence>
<feature type="region of interest" description="Disordered" evidence="6">
    <location>
        <begin position="993"/>
        <end position="1015"/>
    </location>
</feature>
<proteinExistence type="predicted"/>
<reference evidence="8" key="1">
    <citation type="submission" date="2025-08" db="UniProtKB">
        <authorList>
            <consortium name="RefSeq"/>
        </authorList>
    </citation>
    <scope>IDENTIFICATION</scope>
</reference>
<feature type="compositionally biased region" description="Low complexity" evidence="6">
    <location>
        <begin position="740"/>
        <end position="765"/>
    </location>
</feature>
<keyword evidence="3" id="KW-0677">Repeat</keyword>
<comment type="subcellular location">
    <subcellularLocation>
        <location evidence="1">Membrane</location>
    </subcellularLocation>
</comment>
<dbReference type="GeneID" id="101863781"/>
<name>A0ABM1W2F7_APLCA</name>